<protein>
    <submittedName>
        <fullName evidence="1">Uncharacterized protein</fullName>
    </submittedName>
</protein>
<accession>X1AVB0</accession>
<evidence type="ECO:0000313" key="1">
    <source>
        <dbReference type="EMBL" id="GAG86630.1"/>
    </source>
</evidence>
<gene>
    <name evidence="1" type="ORF">S01H4_34327</name>
</gene>
<dbReference type="EMBL" id="BART01018156">
    <property type="protein sequence ID" value="GAG86630.1"/>
    <property type="molecule type" value="Genomic_DNA"/>
</dbReference>
<name>X1AVB0_9ZZZZ</name>
<proteinExistence type="predicted"/>
<sequence>SIMGIVDAAEEEVGKPIISSSSSVMYNILKMLMIPDPVYHYGEALLP</sequence>
<dbReference type="Gene3D" id="3.40.50.12500">
    <property type="match status" value="1"/>
</dbReference>
<dbReference type="InterPro" id="IPR053714">
    <property type="entry name" value="Iso_Racemase_Enz_sf"/>
</dbReference>
<reference evidence="1" key="1">
    <citation type="journal article" date="2014" name="Front. Microbiol.">
        <title>High frequency of phylogenetically diverse reductive dehalogenase-homologous genes in deep subseafloor sedimentary metagenomes.</title>
        <authorList>
            <person name="Kawai M."/>
            <person name="Futagami T."/>
            <person name="Toyoda A."/>
            <person name="Takaki Y."/>
            <person name="Nishi S."/>
            <person name="Hori S."/>
            <person name="Arai W."/>
            <person name="Tsubouchi T."/>
            <person name="Morono Y."/>
            <person name="Uchiyama I."/>
            <person name="Ito T."/>
            <person name="Fujiyama A."/>
            <person name="Inagaki F."/>
            <person name="Takami H."/>
        </authorList>
    </citation>
    <scope>NUCLEOTIDE SEQUENCE</scope>
    <source>
        <strain evidence="1">Expedition CK06-06</strain>
    </source>
</reference>
<organism evidence="1">
    <name type="scientific">marine sediment metagenome</name>
    <dbReference type="NCBI Taxonomy" id="412755"/>
    <lineage>
        <taxon>unclassified sequences</taxon>
        <taxon>metagenomes</taxon>
        <taxon>ecological metagenomes</taxon>
    </lineage>
</organism>
<feature type="non-terminal residue" evidence="1">
    <location>
        <position position="1"/>
    </location>
</feature>
<dbReference type="AlphaFoldDB" id="X1AVB0"/>
<comment type="caution">
    <text evidence="1">The sequence shown here is derived from an EMBL/GenBank/DDBJ whole genome shotgun (WGS) entry which is preliminary data.</text>
</comment>